<gene>
    <name evidence="1" type="ORF">DSLASN_48640</name>
</gene>
<dbReference type="EMBL" id="AP024488">
    <property type="protein sequence ID" value="BCS99232.1"/>
    <property type="molecule type" value="Genomic_DNA"/>
</dbReference>
<accession>A0ABN6FCA7</accession>
<evidence type="ECO:0000313" key="2">
    <source>
        <dbReference type="Proteomes" id="UP001320148"/>
    </source>
</evidence>
<dbReference type="Proteomes" id="UP001320148">
    <property type="component" value="Chromosome"/>
</dbReference>
<reference evidence="1 2" key="1">
    <citation type="submission" date="2021-02" db="EMBL/GenBank/DDBJ databases">
        <title>Complete genome of Desulfoluna sp. strain ASN36.</title>
        <authorList>
            <person name="Takahashi A."/>
            <person name="Kojima H."/>
            <person name="Fukui M."/>
        </authorList>
    </citation>
    <scope>NUCLEOTIDE SEQUENCE [LARGE SCALE GENOMIC DNA]</scope>
    <source>
        <strain evidence="1 2">ASN36</strain>
    </source>
</reference>
<keyword evidence="2" id="KW-1185">Reference proteome</keyword>
<protein>
    <submittedName>
        <fullName evidence="1">Uncharacterized protein</fullName>
    </submittedName>
</protein>
<proteinExistence type="predicted"/>
<name>A0ABN6FCA7_9BACT</name>
<sequence length="59" mass="6798">MLSAFVPQADAFAYGLRRGEMVVFKKTKREIAWVGRRLPFLVLQIFNCQLCLRREGVPA</sequence>
<organism evidence="1 2">
    <name type="scientific">Desulfoluna limicola</name>
    <dbReference type="NCBI Taxonomy" id="2810562"/>
    <lineage>
        <taxon>Bacteria</taxon>
        <taxon>Pseudomonadati</taxon>
        <taxon>Thermodesulfobacteriota</taxon>
        <taxon>Desulfobacteria</taxon>
        <taxon>Desulfobacterales</taxon>
        <taxon>Desulfolunaceae</taxon>
        <taxon>Desulfoluna</taxon>
    </lineage>
</organism>
<evidence type="ECO:0000313" key="1">
    <source>
        <dbReference type="EMBL" id="BCS99232.1"/>
    </source>
</evidence>